<comment type="caution">
    <text evidence="2">The sequence shown here is derived from an EMBL/GenBank/DDBJ whole genome shotgun (WGS) entry which is preliminary data.</text>
</comment>
<organism evidence="2 3">
    <name type="scientific">Neptunitalea lumnitzerae</name>
    <dbReference type="NCBI Taxonomy" id="2965509"/>
    <lineage>
        <taxon>Bacteria</taxon>
        <taxon>Pseudomonadati</taxon>
        <taxon>Bacteroidota</taxon>
        <taxon>Flavobacteriia</taxon>
        <taxon>Flavobacteriales</taxon>
        <taxon>Flavobacteriaceae</taxon>
        <taxon>Neptunitalea</taxon>
    </lineage>
</organism>
<evidence type="ECO:0000313" key="3">
    <source>
        <dbReference type="Proteomes" id="UP001143543"/>
    </source>
</evidence>
<dbReference type="EMBL" id="BRVO01000001">
    <property type="protein sequence ID" value="GLB47951.1"/>
    <property type="molecule type" value="Genomic_DNA"/>
</dbReference>
<evidence type="ECO:0008006" key="4">
    <source>
        <dbReference type="Google" id="ProtNLM"/>
    </source>
</evidence>
<dbReference type="PROSITE" id="PS51257">
    <property type="entry name" value="PROKAR_LIPOPROTEIN"/>
    <property type="match status" value="1"/>
</dbReference>
<gene>
    <name evidence="2" type="ORF">Y10_03190</name>
</gene>
<name>A0ABQ5MF62_9FLAO</name>
<dbReference type="Pfam" id="PF14092">
    <property type="entry name" value="DUF4270"/>
    <property type="match status" value="1"/>
</dbReference>
<proteinExistence type="predicted"/>
<accession>A0ABQ5MF62</accession>
<evidence type="ECO:0000313" key="2">
    <source>
        <dbReference type="EMBL" id="GLB47951.1"/>
    </source>
</evidence>
<protein>
    <recommendedName>
        <fullName evidence="4">DUF4270 domain-containing protein</fullName>
    </recommendedName>
</protein>
<keyword evidence="3" id="KW-1185">Reference proteome</keyword>
<dbReference type="Proteomes" id="UP001143543">
    <property type="component" value="Unassembled WGS sequence"/>
</dbReference>
<feature type="chain" id="PRO_5045440280" description="DUF4270 domain-containing protein" evidence="1">
    <location>
        <begin position="27"/>
        <end position="553"/>
    </location>
</feature>
<dbReference type="InterPro" id="IPR025366">
    <property type="entry name" value="DUF4270"/>
</dbReference>
<reference evidence="2" key="1">
    <citation type="submission" date="2022-07" db="EMBL/GenBank/DDBJ databases">
        <title>Taxonomy of Novel Oxalotrophic and Methylotrophic Bacteria.</title>
        <authorList>
            <person name="Sahin N."/>
            <person name="Tani A."/>
        </authorList>
    </citation>
    <scope>NUCLEOTIDE SEQUENCE</scope>
    <source>
        <strain evidence="2">Y10</strain>
    </source>
</reference>
<keyword evidence="1" id="KW-0732">Signal</keyword>
<feature type="signal peptide" evidence="1">
    <location>
        <begin position="1"/>
        <end position="26"/>
    </location>
</feature>
<sequence>MIKNSKTCMRALALGIMLLGILTSCEKDFSNLDLPGVSPNFDTDVAYFKTFAKNVKLNSVQTNGLTTYQLGKYTSDVYGEEESYIVSQLALPAANPSFGLYSQEREVADDTLYYTIDEEETVTRVYLDIPYFTSATVDEDGNPVLDGFDVQTYELDSIYGNQDLTFGLRVEKLDYYLGDYQEPDFTEAAKYFSSDPTPNFLNYTSDILGDDDTFEINDGTLITFDEDDPETEDVDESEDVAEVLLPRIRIDLDTQFFQEMIIDQEGSSSFSSNANFREYLRGIVISTYNLNENLLMLLDISQANITIEYTYTTATEDEDGVIEYDDTNESSFTLGLSGNVIQKTTTNGFPVLDTSEDAELVYLKGTEGSMAEITLFEPDDIQMMRDENWLINEANLTFYVDRTDLDGAANELIEPNRIYLFNKDEESTPLIDYLIDSNGSTTSGNVFYNRFVHGGIIEKNDDGDAIQYKIRLTEHLNNIVRHDSLNVTLGLVVLSDITNVATGAAKVNAGAEEIIIPNGSTTNPSGTILYGSSATVPEDRRLRLEVFYTKPSN</sequence>
<evidence type="ECO:0000256" key="1">
    <source>
        <dbReference type="SAM" id="SignalP"/>
    </source>
</evidence>